<organism evidence="2 3">
    <name type="scientific">Symbiodinium necroappetens</name>
    <dbReference type="NCBI Taxonomy" id="1628268"/>
    <lineage>
        <taxon>Eukaryota</taxon>
        <taxon>Sar</taxon>
        <taxon>Alveolata</taxon>
        <taxon>Dinophyceae</taxon>
        <taxon>Suessiales</taxon>
        <taxon>Symbiodiniaceae</taxon>
        <taxon>Symbiodinium</taxon>
    </lineage>
</organism>
<dbReference type="AlphaFoldDB" id="A0A813CCA1"/>
<accession>A0A813CCA1</accession>
<comment type="caution">
    <text evidence="2">The sequence shown here is derived from an EMBL/GenBank/DDBJ whole genome shotgun (WGS) entry which is preliminary data.</text>
</comment>
<keyword evidence="1" id="KW-0472">Membrane</keyword>
<gene>
    <name evidence="2" type="ORF">SNEC2469_LOCUS33954</name>
</gene>
<dbReference type="EMBL" id="CAJNJA010091819">
    <property type="protein sequence ID" value="CAE7940614.1"/>
    <property type="molecule type" value="Genomic_DNA"/>
</dbReference>
<protein>
    <submittedName>
        <fullName evidence="2">Uncharacterized protein</fullName>
    </submittedName>
</protein>
<keyword evidence="1" id="KW-0812">Transmembrane</keyword>
<evidence type="ECO:0000256" key="1">
    <source>
        <dbReference type="SAM" id="Phobius"/>
    </source>
</evidence>
<evidence type="ECO:0000313" key="3">
    <source>
        <dbReference type="Proteomes" id="UP000601435"/>
    </source>
</evidence>
<sequence length="113" mass="12155">MWLAKQTTRTIEASYVIVLLCFVLFMPFCFKVMPNEEIGAGAALPNACLEPGNNLLASSQIHEDGEAAQREPSLHIEQACIGRTDSVVSPLSMLIALIGGGVFSLEAFEAFPV</sequence>
<proteinExistence type="predicted"/>
<dbReference type="Proteomes" id="UP000601435">
    <property type="component" value="Unassembled WGS sequence"/>
</dbReference>
<keyword evidence="1" id="KW-1133">Transmembrane helix</keyword>
<name>A0A813CCA1_9DINO</name>
<evidence type="ECO:0000313" key="2">
    <source>
        <dbReference type="EMBL" id="CAE7940614.1"/>
    </source>
</evidence>
<dbReference type="OrthoDB" id="10396281at2759"/>
<feature type="transmembrane region" description="Helical" evidence="1">
    <location>
        <begin position="12"/>
        <end position="30"/>
    </location>
</feature>
<keyword evidence="3" id="KW-1185">Reference proteome</keyword>
<reference evidence="2" key="1">
    <citation type="submission" date="2021-02" db="EMBL/GenBank/DDBJ databases">
        <authorList>
            <person name="Dougan E. K."/>
            <person name="Rhodes N."/>
            <person name="Thang M."/>
            <person name="Chan C."/>
        </authorList>
    </citation>
    <scope>NUCLEOTIDE SEQUENCE</scope>
</reference>